<name>A0A6C0D213_9ZZZZ</name>
<proteinExistence type="predicted"/>
<sequence length="256" mass="30430">MKVGRLGFTESTLLFCFYLRSKGKPTIELINYETNFLKWLFDTSGFYDISFNYNHSYTDTPIYKKLMEEFYRMNKLSTKTMFLIHDNIFSGYLPLFYQEFNTERYDPKETFFNFIRDKRVLIINPMANLMKQQYENGNLQKINNIDLNMSISIYENKYTFFNNGYGPYKNSFEYVDSIMNEINSFDVDCVVISCGAISTLIANRLNKDYLLIGSDSLTFFGIKHGRLKKTYDEYWIDVPESYKPPNYKMIEGGCYW</sequence>
<evidence type="ECO:0008006" key="2">
    <source>
        <dbReference type="Google" id="ProtNLM"/>
    </source>
</evidence>
<evidence type="ECO:0000313" key="1">
    <source>
        <dbReference type="EMBL" id="QHT10290.1"/>
    </source>
</evidence>
<reference evidence="1" key="1">
    <citation type="journal article" date="2020" name="Nature">
        <title>Giant virus diversity and host interactions through global metagenomics.</title>
        <authorList>
            <person name="Schulz F."/>
            <person name="Roux S."/>
            <person name="Paez-Espino D."/>
            <person name="Jungbluth S."/>
            <person name="Walsh D.A."/>
            <person name="Denef V.J."/>
            <person name="McMahon K.D."/>
            <person name="Konstantinidis K.T."/>
            <person name="Eloe-Fadrosh E.A."/>
            <person name="Kyrpides N.C."/>
            <person name="Woyke T."/>
        </authorList>
    </citation>
    <scope>NUCLEOTIDE SEQUENCE</scope>
    <source>
        <strain evidence="1">GVMAG-M-3300023174-107</strain>
    </source>
</reference>
<organism evidence="1">
    <name type="scientific">viral metagenome</name>
    <dbReference type="NCBI Taxonomy" id="1070528"/>
    <lineage>
        <taxon>unclassified sequences</taxon>
        <taxon>metagenomes</taxon>
        <taxon>organismal metagenomes</taxon>
    </lineage>
</organism>
<dbReference type="AlphaFoldDB" id="A0A6C0D213"/>
<dbReference type="EMBL" id="MN739520">
    <property type="protein sequence ID" value="QHT10290.1"/>
    <property type="molecule type" value="Genomic_DNA"/>
</dbReference>
<protein>
    <recommendedName>
        <fullName evidence="2">Glycosyltransferase GT-D fold domain-containing protein</fullName>
    </recommendedName>
</protein>
<accession>A0A6C0D213</accession>